<feature type="region of interest" description="Disordered" evidence="1">
    <location>
        <begin position="66"/>
        <end position="161"/>
    </location>
</feature>
<reference evidence="2 3" key="1">
    <citation type="journal article" date="2023" name="Commun. Biol.">
        <title>Reorganization of the ancestral sex-determining regions during the evolution of trioecy in Pleodorina starrii.</title>
        <authorList>
            <person name="Takahashi K."/>
            <person name="Suzuki S."/>
            <person name="Kawai-Toyooka H."/>
            <person name="Yamamoto K."/>
            <person name="Hamaji T."/>
            <person name="Ootsuki R."/>
            <person name="Yamaguchi H."/>
            <person name="Kawachi M."/>
            <person name="Higashiyama T."/>
            <person name="Nozaki H."/>
        </authorList>
    </citation>
    <scope>NUCLEOTIDE SEQUENCE [LARGE SCALE GENOMIC DNA]</scope>
    <source>
        <strain evidence="2 3">NIES-4479</strain>
    </source>
</reference>
<dbReference type="Proteomes" id="UP001165080">
    <property type="component" value="Unassembled WGS sequence"/>
</dbReference>
<proteinExistence type="predicted"/>
<accession>A0A9W6F4S1</accession>
<gene>
    <name evidence="2" type="primary">PLESTBF000505</name>
    <name evidence="2" type="ORF">PLESTB_001028500</name>
</gene>
<feature type="compositionally biased region" description="Gly residues" evidence="1">
    <location>
        <begin position="133"/>
        <end position="152"/>
    </location>
</feature>
<protein>
    <submittedName>
        <fullName evidence="2">Uncharacterized protein</fullName>
    </submittedName>
</protein>
<comment type="caution">
    <text evidence="2">The sequence shown here is derived from an EMBL/GenBank/DDBJ whole genome shotgun (WGS) entry which is preliminary data.</text>
</comment>
<sequence length="161" mass="16718">MSAKKDPAVSDFCLKAELLQAQSSFDMMIDDLLPFAHEPPPGQQQLAAASPLQSLELEAVDELDKYFADDASGGDAAANAAQNEAVSRSSEPTNEQKQQQQQAQAHTQSPSSMQQTQQASRQQPVSAQEVLQGGSGGLPAGPQFGGGGGGPPAGKCRALAR</sequence>
<feature type="compositionally biased region" description="Polar residues" evidence="1">
    <location>
        <begin position="82"/>
        <end position="95"/>
    </location>
</feature>
<evidence type="ECO:0000313" key="3">
    <source>
        <dbReference type="Proteomes" id="UP001165080"/>
    </source>
</evidence>
<feature type="compositionally biased region" description="Low complexity" evidence="1">
    <location>
        <begin position="69"/>
        <end position="81"/>
    </location>
</feature>
<evidence type="ECO:0000256" key="1">
    <source>
        <dbReference type="SAM" id="MobiDB-lite"/>
    </source>
</evidence>
<feature type="compositionally biased region" description="Low complexity" evidence="1">
    <location>
        <begin position="96"/>
        <end position="126"/>
    </location>
</feature>
<dbReference type="AlphaFoldDB" id="A0A9W6F4S1"/>
<name>A0A9W6F4S1_9CHLO</name>
<evidence type="ECO:0000313" key="2">
    <source>
        <dbReference type="EMBL" id="GLC55785.1"/>
    </source>
</evidence>
<organism evidence="2 3">
    <name type="scientific">Pleodorina starrii</name>
    <dbReference type="NCBI Taxonomy" id="330485"/>
    <lineage>
        <taxon>Eukaryota</taxon>
        <taxon>Viridiplantae</taxon>
        <taxon>Chlorophyta</taxon>
        <taxon>core chlorophytes</taxon>
        <taxon>Chlorophyceae</taxon>
        <taxon>CS clade</taxon>
        <taxon>Chlamydomonadales</taxon>
        <taxon>Volvocaceae</taxon>
        <taxon>Pleodorina</taxon>
    </lineage>
</organism>
<keyword evidence="3" id="KW-1185">Reference proteome</keyword>
<dbReference type="EMBL" id="BRXU01000014">
    <property type="protein sequence ID" value="GLC55785.1"/>
    <property type="molecule type" value="Genomic_DNA"/>
</dbReference>